<evidence type="ECO:0000313" key="2">
    <source>
        <dbReference type="EMBL" id="EEB06980.2"/>
    </source>
</evidence>
<reference evidence="2 3" key="1">
    <citation type="journal article" date="2011" name="Science">
        <title>Comparative functional genomics of the fission yeasts.</title>
        <authorList>
            <person name="Rhind N."/>
            <person name="Chen Z."/>
            <person name="Yassour M."/>
            <person name="Thompson D.A."/>
            <person name="Haas B.J."/>
            <person name="Habib N."/>
            <person name="Wapinski I."/>
            <person name="Roy S."/>
            <person name="Lin M.F."/>
            <person name="Heiman D.I."/>
            <person name="Young S.K."/>
            <person name="Furuya K."/>
            <person name="Guo Y."/>
            <person name="Pidoux A."/>
            <person name="Chen H.M."/>
            <person name="Robbertse B."/>
            <person name="Goldberg J.M."/>
            <person name="Aoki K."/>
            <person name="Bayne E.H."/>
            <person name="Berlin A.M."/>
            <person name="Desjardins C.A."/>
            <person name="Dobbs E."/>
            <person name="Dukaj L."/>
            <person name="Fan L."/>
            <person name="FitzGerald M.G."/>
            <person name="French C."/>
            <person name="Gujja S."/>
            <person name="Hansen K."/>
            <person name="Keifenheim D."/>
            <person name="Levin J.Z."/>
            <person name="Mosher R.A."/>
            <person name="Mueller C.A."/>
            <person name="Pfiffner J."/>
            <person name="Priest M."/>
            <person name="Russ C."/>
            <person name="Smialowska A."/>
            <person name="Swoboda P."/>
            <person name="Sykes S.M."/>
            <person name="Vaughn M."/>
            <person name="Vengrova S."/>
            <person name="Yoder R."/>
            <person name="Zeng Q."/>
            <person name="Allshire R."/>
            <person name="Baulcombe D."/>
            <person name="Birren B.W."/>
            <person name="Brown W."/>
            <person name="Ekwall K."/>
            <person name="Kellis M."/>
            <person name="Leatherwood J."/>
            <person name="Levin H."/>
            <person name="Margalit H."/>
            <person name="Martienssen R."/>
            <person name="Nieduszynski C.A."/>
            <person name="Spatafora J.W."/>
            <person name="Friedman N."/>
            <person name="Dalgaard J.Z."/>
            <person name="Baumann P."/>
            <person name="Niki H."/>
            <person name="Regev A."/>
            <person name="Nusbaum C."/>
        </authorList>
    </citation>
    <scope>NUCLEOTIDE SEQUENCE [LARGE SCALE GENOMIC DNA]</scope>
    <source>
        <strain evidence="3">yFS275 / FY16936</strain>
    </source>
</reference>
<organism evidence="2 3">
    <name type="scientific">Schizosaccharomyces japonicus (strain yFS275 / FY16936)</name>
    <name type="common">Fission yeast</name>
    <dbReference type="NCBI Taxonomy" id="402676"/>
    <lineage>
        <taxon>Eukaryota</taxon>
        <taxon>Fungi</taxon>
        <taxon>Dikarya</taxon>
        <taxon>Ascomycota</taxon>
        <taxon>Taphrinomycotina</taxon>
        <taxon>Schizosaccharomycetes</taxon>
        <taxon>Schizosaccharomycetales</taxon>
        <taxon>Schizosaccharomycetaceae</taxon>
        <taxon>Schizosaccharomyces</taxon>
    </lineage>
</organism>
<accession>B6JZL2</accession>
<dbReference type="GO" id="GO:0070628">
    <property type="term" value="F:proteasome binding"/>
    <property type="evidence" value="ECO:0000318"/>
    <property type="project" value="GO_Central"/>
</dbReference>
<dbReference type="PANTHER" id="PTHR32170">
    <property type="entry name" value="PROTEASOME ACTIVATOR COMPLEX SUBUNIT 4"/>
    <property type="match status" value="1"/>
</dbReference>
<evidence type="ECO:0000259" key="1">
    <source>
        <dbReference type="Pfam" id="PF16507"/>
    </source>
</evidence>
<dbReference type="GO" id="GO:0010499">
    <property type="term" value="P:proteasomal ubiquitin-independent protein catabolic process"/>
    <property type="evidence" value="ECO:0000318"/>
    <property type="project" value="GO_Central"/>
</dbReference>
<gene>
    <name evidence="2" type="ORF">SJAG_05252</name>
</gene>
<dbReference type="STRING" id="402676.B6JZL2"/>
<feature type="domain" description="Proteasome activator Blm10 middle HEAT repeats region" evidence="1">
    <location>
        <begin position="348"/>
        <end position="855"/>
    </location>
</feature>
<protein>
    <recommendedName>
        <fullName evidence="1">Proteasome activator Blm10 middle HEAT repeats region domain-containing protein</fullName>
    </recommendedName>
</protein>
<sequence length="1185" mass="137216">MSALSKNRFTFDVLKQLPFECDSRLEQLSKLDFILSKLYIALTACNWVHILKWDNELDKWLQLGYRLPRKTHTTLVSIYYELAMSMNLTQLVDKHASARFRQLLDLPSCPDESCQGNVCTHCIDKRYLTVADLQLDWRLAFALLKKYFYPNQHYQSPVLPRFTCDAELIRAANAFFPAEETENVLNEVLPLFSLSHCEDAYIAIGMLSLLVPASPSSSDDFDLNPQTWLPTIFHLYNMLKKGDVCGTLLFDMFSRLAVGGLSDKYKYQFSEYGVFTQKQARTLFHYGLQLLHLSVRNGLSFTENTQSFAMEVAFDARGATVVSHLARWIVCSLSVKCEEAEDSILTLLDELFSLISQYFYPSVDGSNNVYLYQFLQELAYCFLERWTYENDEKVSIPKERRLTKFTKEKFVGILKPSMLYAIYSSAPYLSEMAQGALRALSILEPDVIVPCMLKRIYPALQSSLETHQTLISLESLITLAPIIAESKRYRPHIISLMELQLPGIDPNDSQKTRLVLHFVAVIAQCVSFCKIDENVDRNIFLQWLQMEIRNLDHTDYDNLTSKGDETVIDYDEIMSSAMNSFPEWMIRFEDRVFTLLENFPDGKDKKLIESYLLMALESLLKSMSDEWFNLALSRAANFVSTNVIHQSMDAVKGVCMAFSCVAPEKTWSALYPVISANIFFEIDENKAGLSRGSNADAILPRDRTLVWNLNILNTIIGSNATYFLRKEEELITLLDKLLRCRGFVSTLASSCMSQLVTRLISVFPTYSLKTQHLTTDEWGKPCKEGSFHMCWNIPFEQEIDLVVKVCNRYMMLCMDRLQHLIIDRKLTNATIEWVDEVNSYLERLGFMCSASAELFRIPDQEFVPESEYDEDNMYTADFEYVRSKSHCRWAITTQHRSIMDALRERLGSLLIELHRIMFDSVDSDVSILKNLVICENKFLSDYDYPVSLLSGRDYSNYLNPTLRYTNLLKFFDFVPQKQPYSAMLLSHNIYVNYQNHMCRSFLSRIPTSNERILIHNLTVPCCSQYEDIRRTACSALTDCVPFFRRIRLPVLQSLIGILKESKDVNVLQGAFEAIFFNPFLMNLVHRHWVFLSPFLSILIRLWSLDEPILRTIASDVFEYDMTTTVCYETYFPVYKHLYVPKVSSQSETERLRLWCRTEQQRQRDREAALKTRDEFVDLFPNAIGN</sequence>
<dbReference type="RefSeq" id="XP_002173273.2">
    <property type="nucleotide sequence ID" value="XM_002173237.2"/>
</dbReference>
<dbReference type="AlphaFoldDB" id="B6JZL2"/>
<dbReference type="OrthoDB" id="17907at2759"/>
<dbReference type="eggNOG" id="KOG1851">
    <property type="taxonomic scope" value="Eukaryota"/>
</dbReference>
<name>B6JZL2_SCHJY</name>
<dbReference type="JaponicusDB" id="SJAG_05252"/>
<dbReference type="GO" id="GO:0005829">
    <property type="term" value="C:cytosol"/>
    <property type="evidence" value="ECO:0000318"/>
    <property type="project" value="GO_Central"/>
</dbReference>
<dbReference type="GO" id="GO:0016504">
    <property type="term" value="F:peptidase activator activity"/>
    <property type="evidence" value="ECO:0000318"/>
    <property type="project" value="GO_Central"/>
</dbReference>
<keyword evidence="3" id="KW-1185">Reference proteome</keyword>
<proteinExistence type="predicted"/>
<dbReference type="OMA" id="FRISENR"/>
<dbReference type="InterPro" id="IPR032430">
    <property type="entry name" value="Blm10_mid"/>
</dbReference>
<dbReference type="GO" id="GO:0005634">
    <property type="term" value="C:nucleus"/>
    <property type="evidence" value="ECO:0000318"/>
    <property type="project" value="GO_Central"/>
</dbReference>
<dbReference type="Pfam" id="PF16507">
    <property type="entry name" value="HEAT_PSME4_mid"/>
    <property type="match status" value="1"/>
</dbReference>
<dbReference type="GeneID" id="7047900"/>
<dbReference type="InterPro" id="IPR035309">
    <property type="entry name" value="PSME4"/>
</dbReference>
<dbReference type="HOGENOM" id="CLU_272511_0_0_1"/>
<dbReference type="VEuPathDB" id="FungiDB:SJAG_05252"/>
<dbReference type="PANTHER" id="PTHR32170:SF3">
    <property type="entry name" value="PROTEASOME ACTIVATOR COMPLEX SUBUNIT 4"/>
    <property type="match status" value="1"/>
</dbReference>
<dbReference type="Proteomes" id="UP000001744">
    <property type="component" value="Unassembled WGS sequence"/>
</dbReference>
<evidence type="ECO:0000313" key="3">
    <source>
        <dbReference type="Proteomes" id="UP000001744"/>
    </source>
</evidence>
<dbReference type="EMBL" id="KE651168">
    <property type="protein sequence ID" value="EEB06980.2"/>
    <property type="molecule type" value="Genomic_DNA"/>
</dbReference>